<dbReference type="AlphaFoldDB" id="A0A6J4PQ51"/>
<sequence length="54" mass="5304">GHLSRKLPVRGGASDGGTGPGRGGDLQLLPLPADGLRAGLCPHREVHAGVGRGG</sequence>
<feature type="non-terminal residue" evidence="2">
    <location>
        <position position="1"/>
    </location>
</feature>
<feature type="compositionally biased region" description="Gly residues" evidence="1">
    <location>
        <begin position="13"/>
        <end position="24"/>
    </location>
</feature>
<dbReference type="EMBL" id="CADCUU010000337">
    <property type="protein sequence ID" value="CAA9422414.1"/>
    <property type="molecule type" value="Genomic_DNA"/>
</dbReference>
<evidence type="ECO:0000313" key="2">
    <source>
        <dbReference type="EMBL" id="CAA9422414.1"/>
    </source>
</evidence>
<feature type="non-terminal residue" evidence="2">
    <location>
        <position position="54"/>
    </location>
</feature>
<name>A0A6J4PQ51_9RHOB</name>
<reference evidence="2" key="1">
    <citation type="submission" date="2020-02" db="EMBL/GenBank/DDBJ databases">
        <authorList>
            <person name="Meier V. D."/>
        </authorList>
    </citation>
    <scope>NUCLEOTIDE SEQUENCE</scope>
    <source>
        <strain evidence="2">AVDCRST_MAG15</strain>
    </source>
</reference>
<proteinExistence type="predicted"/>
<protein>
    <submittedName>
        <fullName evidence="2">Gfa-like protein</fullName>
    </submittedName>
</protein>
<evidence type="ECO:0000256" key="1">
    <source>
        <dbReference type="SAM" id="MobiDB-lite"/>
    </source>
</evidence>
<accession>A0A6J4PQ51</accession>
<organism evidence="2">
    <name type="scientific">uncultured Rubellimicrobium sp</name>
    <dbReference type="NCBI Taxonomy" id="543078"/>
    <lineage>
        <taxon>Bacteria</taxon>
        <taxon>Pseudomonadati</taxon>
        <taxon>Pseudomonadota</taxon>
        <taxon>Alphaproteobacteria</taxon>
        <taxon>Rhodobacterales</taxon>
        <taxon>Roseobacteraceae</taxon>
        <taxon>Rubellimicrobium</taxon>
        <taxon>environmental samples</taxon>
    </lineage>
</organism>
<gene>
    <name evidence="2" type="ORF">AVDCRST_MAG15-2280</name>
</gene>
<feature type="region of interest" description="Disordered" evidence="1">
    <location>
        <begin position="1"/>
        <end position="29"/>
    </location>
</feature>